<sequence length="32" mass="3668">MAYPTGHGKELNKMVSRRRIVACRMSFGVTDR</sequence>
<dbReference type="Gramene" id="OMO67534">
    <property type="protein sequence ID" value="OMO67534"/>
    <property type="gene ID" value="CCACVL1_20469"/>
</dbReference>
<reference evidence="1 2" key="1">
    <citation type="submission" date="2013-09" db="EMBL/GenBank/DDBJ databases">
        <title>Corchorus capsularis genome sequencing.</title>
        <authorList>
            <person name="Alam M."/>
            <person name="Haque M.S."/>
            <person name="Islam M.S."/>
            <person name="Emdad E.M."/>
            <person name="Islam M.M."/>
            <person name="Ahmed B."/>
            <person name="Halim A."/>
            <person name="Hossen Q.M.M."/>
            <person name="Hossain M.Z."/>
            <person name="Ahmed R."/>
            <person name="Khan M.M."/>
            <person name="Islam R."/>
            <person name="Rashid M.M."/>
            <person name="Khan S.A."/>
            <person name="Rahman M.S."/>
            <person name="Alam M."/>
        </authorList>
    </citation>
    <scope>NUCLEOTIDE SEQUENCE [LARGE SCALE GENOMIC DNA]</scope>
    <source>
        <strain evidence="2">cv. CVL-1</strain>
        <tissue evidence="1">Whole seedling</tissue>
    </source>
</reference>
<dbReference type="AlphaFoldDB" id="A0A1R3HB24"/>
<evidence type="ECO:0000313" key="1">
    <source>
        <dbReference type="EMBL" id="OMO67534.1"/>
    </source>
</evidence>
<accession>A0A1R3HB24</accession>
<name>A0A1R3HB24_COCAP</name>
<evidence type="ECO:0000313" key="2">
    <source>
        <dbReference type="Proteomes" id="UP000188268"/>
    </source>
</evidence>
<protein>
    <submittedName>
        <fullName evidence="1">Uncharacterized protein</fullName>
    </submittedName>
</protein>
<organism evidence="1 2">
    <name type="scientific">Corchorus capsularis</name>
    <name type="common">Jute</name>
    <dbReference type="NCBI Taxonomy" id="210143"/>
    <lineage>
        <taxon>Eukaryota</taxon>
        <taxon>Viridiplantae</taxon>
        <taxon>Streptophyta</taxon>
        <taxon>Embryophyta</taxon>
        <taxon>Tracheophyta</taxon>
        <taxon>Spermatophyta</taxon>
        <taxon>Magnoliopsida</taxon>
        <taxon>eudicotyledons</taxon>
        <taxon>Gunneridae</taxon>
        <taxon>Pentapetalae</taxon>
        <taxon>rosids</taxon>
        <taxon>malvids</taxon>
        <taxon>Malvales</taxon>
        <taxon>Malvaceae</taxon>
        <taxon>Grewioideae</taxon>
        <taxon>Apeibeae</taxon>
        <taxon>Corchorus</taxon>
    </lineage>
</organism>
<dbReference type="Proteomes" id="UP000188268">
    <property type="component" value="Unassembled WGS sequence"/>
</dbReference>
<proteinExistence type="predicted"/>
<gene>
    <name evidence="1" type="ORF">CCACVL1_20469</name>
</gene>
<keyword evidence="2" id="KW-1185">Reference proteome</keyword>
<dbReference type="EMBL" id="AWWV01012397">
    <property type="protein sequence ID" value="OMO67534.1"/>
    <property type="molecule type" value="Genomic_DNA"/>
</dbReference>
<comment type="caution">
    <text evidence="1">The sequence shown here is derived from an EMBL/GenBank/DDBJ whole genome shotgun (WGS) entry which is preliminary data.</text>
</comment>